<comment type="caution">
    <text evidence="2">The sequence shown here is derived from an EMBL/GenBank/DDBJ whole genome shotgun (WGS) entry which is preliminary data.</text>
</comment>
<reference evidence="2" key="1">
    <citation type="submission" date="2021-05" db="EMBL/GenBank/DDBJ databases">
        <authorList>
            <person name="Arsene-Ploetze F."/>
        </authorList>
    </citation>
    <scope>NUCLEOTIDE SEQUENCE</scope>
    <source>
        <strain evidence="2">DSM 42138</strain>
    </source>
</reference>
<evidence type="ECO:0000313" key="2">
    <source>
        <dbReference type="EMBL" id="CAG6394878.1"/>
    </source>
</evidence>
<feature type="region of interest" description="Disordered" evidence="1">
    <location>
        <begin position="1"/>
        <end position="24"/>
    </location>
</feature>
<sequence length="157" mass="16227">MSGHRSSAGHASAGPAANGRTASRTSRISLAGEVVAAIHGLGAAAAAREEFTARFSKRSFGDAQNLPVVSLKDHAEDTLGALISRTLDFAPSVSAVRRVAQQNGLRLIREADGDQHTTQLTEASVQQTLAAAVGEAGALDGAELYLKVGRKVARIDV</sequence>
<dbReference type="AlphaFoldDB" id="A0A9W4GS19"/>
<evidence type="ECO:0000313" key="3">
    <source>
        <dbReference type="Proteomes" id="UP001152519"/>
    </source>
</evidence>
<protein>
    <submittedName>
        <fullName evidence="2">Uncharacterized protein</fullName>
    </submittedName>
</protein>
<feature type="compositionally biased region" description="Low complexity" evidence="1">
    <location>
        <begin position="1"/>
        <end position="19"/>
    </location>
</feature>
<evidence type="ECO:0000256" key="1">
    <source>
        <dbReference type="SAM" id="MobiDB-lite"/>
    </source>
</evidence>
<keyword evidence="3" id="KW-1185">Reference proteome</keyword>
<name>A0A9W4GS19_9ACTN</name>
<gene>
    <name evidence="2" type="ORF">SCOCK_30112</name>
</gene>
<dbReference type="EMBL" id="CAJSLV010000059">
    <property type="protein sequence ID" value="CAG6394878.1"/>
    <property type="molecule type" value="Genomic_DNA"/>
</dbReference>
<accession>A0A9W4GS19</accession>
<proteinExistence type="predicted"/>
<organism evidence="2 3">
    <name type="scientific">Actinacidiphila cocklensis</name>
    <dbReference type="NCBI Taxonomy" id="887465"/>
    <lineage>
        <taxon>Bacteria</taxon>
        <taxon>Bacillati</taxon>
        <taxon>Actinomycetota</taxon>
        <taxon>Actinomycetes</taxon>
        <taxon>Kitasatosporales</taxon>
        <taxon>Streptomycetaceae</taxon>
        <taxon>Actinacidiphila</taxon>
    </lineage>
</organism>
<dbReference type="Proteomes" id="UP001152519">
    <property type="component" value="Unassembled WGS sequence"/>
</dbReference>